<dbReference type="AlphaFoldDB" id="A0A8K0NWP0"/>
<protein>
    <submittedName>
        <fullName evidence="1">Uncharacterized protein</fullName>
    </submittedName>
</protein>
<dbReference type="Proteomes" id="UP000792457">
    <property type="component" value="Unassembled WGS sequence"/>
</dbReference>
<sequence>MEVENARYLMTRITLNKLEEVAVRLVQKEELLGLKAHFLLCHHSDFLRKTQWRRVRYHLKQSMCLCS</sequence>
<name>A0A8K0NWP0_LADFU</name>
<comment type="caution">
    <text evidence="1">The sequence shown here is derived from an EMBL/GenBank/DDBJ whole genome shotgun (WGS) entry which is preliminary data.</text>
</comment>
<proteinExistence type="predicted"/>
<evidence type="ECO:0000313" key="1">
    <source>
        <dbReference type="EMBL" id="KAG8222499.1"/>
    </source>
</evidence>
<reference evidence="1" key="1">
    <citation type="submission" date="2013-04" db="EMBL/GenBank/DDBJ databases">
        <authorList>
            <person name="Qu J."/>
            <person name="Murali S.C."/>
            <person name="Bandaranaike D."/>
            <person name="Bellair M."/>
            <person name="Blankenburg K."/>
            <person name="Chao H."/>
            <person name="Dinh H."/>
            <person name="Doddapaneni H."/>
            <person name="Downs B."/>
            <person name="Dugan-Rocha S."/>
            <person name="Elkadiri S."/>
            <person name="Gnanaolivu R.D."/>
            <person name="Hernandez B."/>
            <person name="Javaid M."/>
            <person name="Jayaseelan J.C."/>
            <person name="Lee S."/>
            <person name="Li M."/>
            <person name="Ming W."/>
            <person name="Munidasa M."/>
            <person name="Muniz J."/>
            <person name="Nguyen L."/>
            <person name="Ongeri F."/>
            <person name="Osuji N."/>
            <person name="Pu L.-L."/>
            <person name="Puazo M."/>
            <person name="Qu C."/>
            <person name="Quiroz J."/>
            <person name="Raj R."/>
            <person name="Weissenberger G."/>
            <person name="Xin Y."/>
            <person name="Zou X."/>
            <person name="Han Y."/>
            <person name="Richards S."/>
            <person name="Worley K."/>
            <person name="Muzny D."/>
            <person name="Gibbs R."/>
        </authorList>
    </citation>
    <scope>NUCLEOTIDE SEQUENCE</scope>
    <source>
        <strain evidence="1">Sampled in the wild</strain>
    </source>
</reference>
<reference evidence="1" key="2">
    <citation type="submission" date="2017-10" db="EMBL/GenBank/DDBJ databases">
        <title>Ladona fulva Genome sequencing and assembly.</title>
        <authorList>
            <person name="Murali S."/>
            <person name="Richards S."/>
            <person name="Bandaranaike D."/>
            <person name="Bellair M."/>
            <person name="Blankenburg K."/>
            <person name="Chao H."/>
            <person name="Dinh H."/>
            <person name="Doddapaneni H."/>
            <person name="Dugan-Rocha S."/>
            <person name="Elkadiri S."/>
            <person name="Gnanaolivu R."/>
            <person name="Hernandez B."/>
            <person name="Skinner E."/>
            <person name="Javaid M."/>
            <person name="Lee S."/>
            <person name="Li M."/>
            <person name="Ming W."/>
            <person name="Munidasa M."/>
            <person name="Muniz J."/>
            <person name="Nguyen L."/>
            <person name="Hughes D."/>
            <person name="Osuji N."/>
            <person name="Pu L.-L."/>
            <person name="Puazo M."/>
            <person name="Qu C."/>
            <person name="Quiroz J."/>
            <person name="Raj R."/>
            <person name="Weissenberger G."/>
            <person name="Xin Y."/>
            <person name="Zou X."/>
            <person name="Han Y."/>
            <person name="Worley K."/>
            <person name="Muzny D."/>
            <person name="Gibbs R."/>
        </authorList>
    </citation>
    <scope>NUCLEOTIDE SEQUENCE</scope>
    <source>
        <strain evidence="1">Sampled in the wild</strain>
    </source>
</reference>
<accession>A0A8K0NWP0</accession>
<organism evidence="1 2">
    <name type="scientific">Ladona fulva</name>
    <name type="common">Scarce chaser dragonfly</name>
    <name type="synonym">Libellula fulva</name>
    <dbReference type="NCBI Taxonomy" id="123851"/>
    <lineage>
        <taxon>Eukaryota</taxon>
        <taxon>Metazoa</taxon>
        <taxon>Ecdysozoa</taxon>
        <taxon>Arthropoda</taxon>
        <taxon>Hexapoda</taxon>
        <taxon>Insecta</taxon>
        <taxon>Pterygota</taxon>
        <taxon>Palaeoptera</taxon>
        <taxon>Odonata</taxon>
        <taxon>Epiprocta</taxon>
        <taxon>Anisoptera</taxon>
        <taxon>Libelluloidea</taxon>
        <taxon>Libellulidae</taxon>
        <taxon>Ladona</taxon>
    </lineage>
</organism>
<evidence type="ECO:0000313" key="2">
    <source>
        <dbReference type="Proteomes" id="UP000792457"/>
    </source>
</evidence>
<keyword evidence="2" id="KW-1185">Reference proteome</keyword>
<dbReference type="EMBL" id="KZ308136">
    <property type="protein sequence ID" value="KAG8222499.1"/>
    <property type="molecule type" value="Genomic_DNA"/>
</dbReference>
<gene>
    <name evidence="1" type="ORF">J437_LFUL009602</name>
</gene>